<keyword evidence="7" id="KW-0055">Arginine biosynthesis</keyword>
<dbReference type="GO" id="GO:0003700">
    <property type="term" value="F:DNA-binding transcription factor activity"/>
    <property type="evidence" value="ECO:0007669"/>
    <property type="project" value="UniProtKB-UniRule"/>
</dbReference>
<dbReference type="RefSeq" id="WP_240986851.1">
    <property type="nucleotide sequence ID" value="NZ_CDGJ01000078.1"/>
</dbReference>
<dbReference type="InterPro" id="IPR036390">
    <property type="entry name" value="WH_DNA-bd_sf"/>
</dbReference>
<dbReference type="PANTHER" id="PTHR34471:SF1">
    <property type="entry name" value="ARGININE REPRESSOR"/>
    <property type="match status" value="1"/>
</dbReference>
<dbReference type="InterPro" id="IPR036388">
    <property type="entry name" value="WH-like_DNA-bd_sf"/>
</dbReference>
<dbReference type="EMBL" id="LR746496">
    <property type="protein sequence ID" value="CAA7602108.1"/>
    <property type="molecule type" value="Genomic_DNA"/>
</dbReference>
<evidence type="ECO:0000256" key="7">
    <source>
        <dbReference type="HAMAP-Rule" id="MF_00173"/>
    </source>
</evidence>
<evidence type="ECO:0000256" key="1">
    <source>
        <dbReference type="ARBA" id="ARBA00004496"/>
    </source>
</evidence>
<dbReference type="Gene3D" id="1.10.10.10">
    <property type="entry name" value="Winged helix-like DNA-binding domain superfamily/Winged helix DNA-binding domain"/>
    <property type="match status" value="1"/>
</dbReference>
<dbReference type="InterPro" id="IPR036251">
    <property type="entry name" value="Arg_repress_C_sf"/>
</dbReference>
<evidence type="ECO:0000313" key="13">
    <source>
        <dbReference type="Proteomes" id="UP001071230"/>
    </source>
</evidence>
<evidence type="ECO:0000256" key="3">
    <source>
        <dbReference type="ARBA" id="ARBA00022490"/>
    </source>
</evidence>
<dbReference type="Pfam" id="PF01316">
    <property type="entry name" value="Arg_repressor"/>
    <property type="match status" value="1"/>
</dbReference>
<feature type="domain" description="Arginine repressor C-terminal" evidence="10">
    <location>
        <begin position="81"/>
        <end position="146"/>
    </location>
</feature>
<sequence length="150" mass="16741">MKTRRQMKIQELITQEAVHTQEELADKLRQAGFEVTQATVSRDIKELGLVKVAGQNEEYHYALAPVSHPINYSERLKRLAREAVVSVNSSENIILIRTIPGNAHALAELIDNSEWKDIIGTVAGDNTILMVVKPKEATPAVMARLERLMG</sequence>
<evidence type="ECO:0000256" key="8">
    <source>
        <dbReference type="NCBIfam" id="TIGR01529"/>
    </source>
</evidence>
<dbReference type="EMBL" id="CDGJ01000078">
    <property type="protein sequence ID" value="CEJ08049.1"/>
    <property type="molecule type" value="Genomic_DNA"/>
</dbReference>
<evidence type="ECO:0000256" key="4">
    <source>
        <dbReference type="ARBA" id="ARBA00023015"/>
    </source>
</evidence>
<dbReference type="Gene3D" id="3.30.1360.40">
    <property type="match status" value="1"/>
</dbReference>
<dbReference type="GO" id="GO:0034618">
    <property type="term" value="F:arginine binding"/>
    <property type="evidence" value="ECO:0007669"/>
    <property type="project" value="InterPro"/>
</dbReference>
<dbReference type="HAMAP" id="MF_00173">
    <property type="entry name" value="Arg_repressor"/>
    <property type="match status" value="1"/>
</dbReference>
<evidence type="ECO:0000256" key="6">
    <source>
        <dbReference type="ARBA" id="ARBA00023163"/>
    </source>
</evidence>
<dbReference type="KEGG" id="aacx:DEACI_2780"/>
<name>A0A8S0W3Y6_9FIRM</name>
<comment type="subcellular location">
    <subcellularLocation>
        <location evidence="1 7">Cytoplasm</location>
    </subcellularLocation>
</comment>
<keyword evidence="6 7" id="KW-0804">Transcription</keyword>
<protein>
    <recommendedName>
        <fullName evidence="7 8">Arginine repressor</fullName>
    </recommendedName>
</protein>
<dbReference type="Pfam" id="PF02863">
    <property type="entry name" value="Arg_repressor_C"/>
    <property type="match status" value="1"/>
</dbReference>
<keyword evidence="4 7" id="KW-0805">Transcription regulation</keyword>
<keyword evidence="5 7" id="KW-0238">DNA-binding</keyword>
<evidence type="ECO:0000259" key="10">
    <source>
        <dbReference type="Pfam" id="PF02863"/>
    </source>
</evidence>
<feature type="domain" description="Arginine repressor DNA-binding" evidence="9">
    <location>
        <begin position="2"/>
        <end position="65"/>
    </location>
</feature>
<keyword evidence="7" id="KW-0678">Repressor</keyword>
<dbReference type="InterPro" id="IPR020900">
    <property type="entry name" value="Arg_repress_DNA-bd"/>
</dbReference>
<gene>
    <name evidence="7" type="primary">argR</name>
    <name evidence="12" type="ORF">DEACI_2524</name>
    <name evidence="11" type="ORF">DEACI_2780</name>
</gene>
<accession>A0A8S0W3Y6</accession>
<dbReference type="PRINTS" id="PR01467">
    <property type="entry name" value="ARGREPRESSOR"/>
</dbReference>
<dbReference type="Proteomes" id="UP000836597">
    <property type="component" value="Chromosome"/>
</dbReference>
<dbReference type="SUPFAM" id="SSF46785">
    <property type="entry name" value="Winged helix' DNA-binding domain"/>
    <property type="match status" value="1"/>
</dbReference>
<keyword evidence="13" id="KW-1185">Reference proteome</keyword>
<dbReference type="GO" id="GO:1900079">
    <property type="term" value="P:regulation of arginine biosynthetic process"/>
    <property type="evidence" value="ECO:0007669"/>
    <property type="project" value="UniProtKB-UniRule"/>
</dbReference>
<dbReference type="NCBIfam" id="TIGR01529">
    <property type="entry name" value="argR_whole"/>
    <property type="match status" value="1"/>
</dbReference>
<comment type="similarity">
    <text evidence="2 7">Belongs to the ArgR family.</text>
</comment>
<keyword evidence="3 7" id="KW-0963">Cytoplasm</keyword>
<dbReference type="SUPFAM" id="SSF55252">
    <property type="entry name" value="C-terminal domain of arginine repressor"/>
    <property type="match status" value="1"/>
</dbReference>
<comment type="pathway">
    <text evidence="7">Amino-acid biosynthesis; L-arginine biosynthesis [regulation].</text>
</comment>
<reference evidence="12" key="1">
    <citation type="submission" date="2014-11" db="EMBL/GenBank/DDBJ databases">
        <authorList>
            <person name="Hornung B.V."/>
        </authorList>
    </citation>
    <scope>NUCLEOTIDE SEQUENCE</scope>
    <source>
        <strain evidence="12">INE</strain>
    </source>
</reference>
<comment type="function">
    <text evidence="7">Regulates arginine biosynthesis genes.</text>
</comment>
<reference evidence="11" key="2">
    <citation type="submission" date="2020-01" db="EMBL/GenBank/DDBJ databases">
        <authorList>
            <person name="Hornung B."/>
        </authorList>
    </citation>
    <scope>NUCLEOTIDE SEQUENCE</scope>
    <source>
        <strain evidence="11">PacBioINE</strain>
    </source>
</reference>
<organism evidence="11">
    <name type="scientific">Acididesulfobacillus acetoxydans</name>
    <dbReference type="NCBI Taxonomy" id="1561005"/>
    <lineage>
        <taxon>Bacteria</taxon>
        <taxon>Bacillati</taxon>
        <taxon>Bacillota</taxon>
        <taxon>Clostridia</taxon>
        <taxon>Eubacteriales</taxon>
        <taxon>Peptococcaceae</taxon>
        <taxon>Acididesulfobacillus</taxon>
    </lineage>
</organism>
<evidence type="ECO:0000259" key="9">
    <source>
        <dbReference type="Pfam" id="PF01316"/>
    </source>
</evidence>
<dbReference type="InterPro" id="IPR001669">
    <property type="entry name" value="Arg_repress"/>
</dbReference>
<dbReference type="GO" id="GO:0005737">
    <property type="term" value="C:cytoplasm"/>
    <property type="evidence" value="ECO:0007669"/>
    <property type="project" value="UniProtKB-SubCell"/>
</dbReference>
<dbReference type="InterPro" id="IPR020899">
    <property type="entry name" value="Arg_repress_C"/>
</dbReference>
<evidence type="ECO:0000313" key="11">
    <source>
        <dbReference type="EMBL" id="CAA7602108.1"/>
    </source>
</evidence>
<dbReference type="Proteomes" id="UP001071230">
    <property type="component" value="Unassembled WGS sequence"/>
</dbReference>
<evidence type="ECO:0000313" key="12">
    <source>
        <dbReference type="EMBL" id="CEJ08049.1"/>
    </source>
</evidence>
<dbReference type="GO" id="GO:0006526">
    <property type="term" value="P:L-arginine biosynthetic process"/>
    <property type="evidence" value="ECO:0007669"/>
    <property type="project" value="UniProtKB-KW"/>
</dbReference>
<proteinExistence type="inferred from homology"/>
<evidence type="ECO:0000256" key="2">
    <source>
        <dbReference type="ARBA" id="ARBA00008316"/>
    </source>
</evidence>
<dbReference type="GO" id="GO:0003677">
    <property type="term" value="F:DNA binding"/>
    <property type="evidence" value="ECO:0007669"/>
    <property type="project" value="UniProtKB-KW"/>
</dbReference>
<evidence type="ECO:0000256" key="5">
    <source>
        <dbReference type="ARBA" id="ARBA00023125"/>
    </source>
</evidence>
<dbReference type="PANTHER" id="PTHR34471">
    <property type="entry name" value="ARGININE REPRESSOR"/>
    <property type="match status" value="1"/>
</dbReference>
<dbReference type="GO" id="GO:0051259">
    <property type="term" value="P:protein complex oligomerization"/>
    <property type="evidence" value="ECO:0007669"/>
    <property type="project" value="InterPro"/>
</dbReference>
<keyword evidence="7" id="KW-0028">Amino-acid biosynthesis</keyword>
<dbReference type="AlphaFoldDB" id="A0A8S0W3Y6"/>